<reference evidence="4 5" key="1">
    <citation type="journal article" date="2024" name="BMC Biol.">
        <title>Comparative genomics of Ascetosporea gives new insight into the evolutionary basis for animal parasitism in Rhizaria.</title>
        <authorList>
            <person name="Hiltunen Thoren M."/>
            <person name="Onut-Brannstrom I."/>
            <person name="Alfjorden A."/>
            <person name="Peckova H."/>
            <person name="Swords F."/>
            <person name="Hooper C."/>
            <person name="Holzer A.S."/>
            <person name="Bass D."/>
            <person name="Burki F."/>
        </authorList>
    </citation>
    <scope>NUCLEOTIDE SEQUENCE [LARGE SCALE GENOMIC DNA]</scope>
    <source>
        <strain evidence="4">20-A016</strain>
    </source>
</reference>
<gene>
    <name evidence="4" type="ORF">MHBO_000172</name>
</gene>
<feature type="signal peptide" evidence="3">
    <location>
        <begin position="1"/>
        <end position="21"/>
    </location>
</feature>
<feature type="compositionally biased region" description="Acidic residues" evidence="1">
    <location>
        <begin position="89"/>
        <end position="100"/>
    </location>
</feature>
<feature type="transmembrane region" description="Helical" evidence="2">
    <location>
        <begin position="300"/>
        <end position="320"/>
    </location>
</feature>
<keyword evidence="2" id="KW-0472">Membrane</keyword>
<accession>A0ABV2AEP0</accession>
<evidence type="ECO:0000313" key="5">
    <source>
        <dbReference type="Proteomes" id="UP001439008"/>
    </source>
</evidence>
<dbReference type="Proteomes" id="UP001439008">
    <property type="component" value="Unassembled WGS sequence"/>
</dbReference>
<keyword evidence="5" id="KW-1185">Reference proteome</keyword>
<comment type="caution">
    <text evidence="4">The sequence shown here is derived from an EMBL/GenBank/DDBJ whole genome shotgun (WGS) entry which is preliminary data.</text>
</comment>
<feature type="compositionally biased region" description="Basic and acidic residues" evidence="1">
    <location>
        <begin position="79"/>
        <end position="88"/>
    </location>
</feature>
<name>A0ABV2AEP0_9EUKA</name>
<evidence type="ECO:0000256" key="1">
    <source>
        <dbReference type="SAM" id="MobiDB-lite"/>
    </source>
</evidence>
<evidence type="ECO:0000256" key="3">
    <source>
        <dbReference type="SAM" id="SignalP"/>
    </source>
</evidence>
<protein>
    <submittedName>
        <fullName evidence="4">Uncharacterized protein</fullName>
    </submittedName>
</protein>
<proteinExistence type="predicted"/>
<sequence length="347" mass="40486">MSKNKVLIILLSFVCLRLTYQNPHSIEARFNNIKNMLGYGSYAKENLVKNNDDYTEDEFEMSNNNSDPDDDDDTENNVEDNKNENENKNEDDDENEDDDNSQNKNKNKNENKNEDDDDENEDDDNSQNKNKNDSENEVEEDDDKEFLMESYSPNNKKKNIKKVIYDAVDDKKQETFKEDDMAPISKEEMNKLKRAKEPQILKPKLKGKEVLGNNDFVQATENISKDNNDIEGKDDLENMVSGILLNAKGISTEENFFAQHNAKLVKSETKFEKIDGEDKKVVMKQYIVEDGEDDKYRTIFLLRSAAFILGVALIIQIYHYTEREEPMNRKVLLTYNNLDKDFFYYLV</sequence>
<feature type="chain" id="PRO_5046357128" evidence="3">
    <location>
        <begin position="22"/>
        <end position="347"/>
    </location>
</feature>
<keyword evidence="3" id="KW-0732">Signal</keyword>
<dbReference type="EMBL" id="JBDODL010000022">
    <property type="protein sequence ID" value="MES1918161.1"/>
    <property type="molecule type" value="Genomic_DNA"/>
</dbReference>
<feature type="compositionally biased region" description="Acidic residues" evidence="1">
    <location>
        <begin position="67"/>
        <end position="78"/>
    </location>
</feature>
<feature type="compositionally biased region" description="Acidic residues" evidence="1">
    <location>
        <begin position="113"/>
        <end position="125"/>
    </location>
</feature>
<evidence type="ECO:0000256" key="2">
    <source>
        <dbReference type="SAM" id="Phobius"/>
    </source>
</evidence>
<evidence type="ECO:0000313" key="4">
    <source>
        <dbReference type="EMBL" id="MES1918161.1"/>
    </source>
</evidence>
<feature type="compositionally biased region" description="Acidic residues" evidence="1">
    <location>
        <begin position="135"/>
        <end position="144"/>
    </location>
</feature>
<feature type="region of interest" description="Disordered" evidence="1">
    <location>
        <begin position="57"/>
        <end position="152"/>
    </location>
</feature>
<organism evidence="4 5">
    <name type="scientific">Bonamia ostreae</name>
    <dbReference type="NCBI Taxonomy" id="126728"/>
    <lineage>
        <taxon>Eukaryota</taxon>
        <taxon>Sar</taxon>
        <taxon>Rhizaria</taxon>
        <taxon>Endomyxa</taxon>
        <taxon>Ascetosporea</taxon>
        <taxon>Haplosporida</taxon>
        <taxon>Bonamia</taxon>
    </lineage>
</organism>
<keyword evidence="2" id="KW-1133">Transmembrane helix</keyword>
<keyword evidence="2" id="KW-0812">Transmembrane</keyword>